<dbReference type="OMA" id="MACHKPP"/>
<dbReference type="AlphaFoldDB" id="B4IA72"/>
<accession>B4IA72</accession>
<proteinExistence type="predicted"/>
<organism evidence="3">
    <name type="scientific">Drosophila sechellia</name>
    <name type="common">Fruit fly</name>
    <dbReference type="NCBI Taxonomy" id="7238"/>
    <lineage>
        <taxon>Eukaryota</taxon>
        <taxon>Metazoa</taxon>
        <taxon>Ecdysozoa</taxon>
        <taxon>Arthropoda</taxon>
        <taxon>Hexapoda</taxon>
        <taxon>Insecta</taxon>
        <taxon>Pterygota</taxon>
        <taxon>Neoptera</taxon>
        <taxon>Endopterygota</taxon>
        <taxon>Diptera</taxon>
        <taxon>Brachycera</taxon>
        <taxon>Muscomorpha</taxon>
        <taxon>Ephydroidea</taxon>
        <taxon>Drosophilidae</taxon>
        <taxon>Drosophila</taxon>
        <taxon>Sophophora</taxon>
    </lineage>
</organism>
<feature type="compositionally biased region" description="Basic and acidic residues" evidence="1">
    <location>
        <begin position="106"/>
        <end position="127"/>
    </location>
</feature>
<feature type="region of interest" description="Disordered" evidence="1">
    <location>
        <begin position="89"/>
        <end position="135"/>
    </location>
</feature>
<evidence type="ECO:0000313" key="2">
    <source>
        <dbReference type="EMBL" id="EDW44185.1"/>
    </source>
</evidence>
<keyword evidence="3" id="KW-1185">Reference proteome</keyword>
<evidence type="ECO:0000313" key="3">
    <source>
        <dbReference type="Proteomes" id="UP000001292"/>
    </source>
</evidence>
<evidence type="ECO:0000256" key="1">
    <source>
        <dbReference type="SAM" id="MobiDB-lite"/>
    </source>
</evidence>
<dbReference type="HOGENOM" id="CLU_2199702_0_0_1"/>
<protein>
    <submittedName>
        <fullName evidence="2">GM22233</fullName>
    </submittedName>
</protein>
<gene>
    <name evidence="2" type="primary">Dsec\GM22233</name>
    <name evidence="2" type="ORF">Dsec_GM22233</name>
</gene>
<sequence>MLLFSAVPAAAGYPMTLPNAAKGSMIRMEKWYMACHKPPPVAQNNFAEEAARLDAGEPGRISHPFVYVHLQLHGCGSQVLRCVSSQLYGTNKGDSHRTQQPGLRTPDTRRRSEEKGGERYSECRQQEADTDNVAD</sequence>
<name>B4IA72_DROSE</name>
<reference evidence="2 3" key="1">
    <citation type="journal article" date="2007" name="Nature">
        <title>Evolution of genes and genomes on the Drosophila phylogeny.</title>
        <authorList>
            <consortium name="Drosophila 12 Genomes Consortium"/>
            <person name="Clark A.G."/>
            <person name="Eisen M.B."/>
            <person name="Smith D.R."/>
            <person name="Bergman C.M."/>
            <person name="Oliver B."/>
            <person name="Markow T.A."/>
            <person name="Kaufman T.C."/>
            <person name="Kellis M."/>
            <person name="Gelbart W."/>
            <person name="Iyer V.N."/>
            <person name="Pollard D.A."/>
            <person name="Sackton T.B."/>
            <person name="Larracuente A.M."/>
            <person name="Singh N.D."/>
            <person name="Abad J.P."/>
            <person name="Abt D.N."/>
            <person name="Adryan B."/>
            <person name="Aguade M."/>
            <person name="Akashi H."/>
            <person name="Anderson W.W."/>
            <person name="Aquadro C.F."/>
            <person name="Ardell D.H."/>
            <person name="Arguello R."/>
            <person name="Artieri C.G."/>
            <person name="Barbash D.A."/>
            <person name="Barker D."/>
            <person name="Barsanti P."/>
            <person name="Batterham P."/>
            <person name="Batzoglou S."/>
            <person name="Begun D."/>
            <person name="Bhutkar A."/>
            <person name="Blanco E."/>
            <person name="Bosak S.A."/>
            <person name="Bradley R.K."/>
            <person name="Brand A.D."/>
            <person name="Brent M.R."/>
            <person name="Brooks A.N."/>
            <person name="Brown R.H."/>
            <person name="Butlin R.K."/>
            <person name="Caggese C."/>
            <person name="Calvi B.R."/>
            <person name="Bernardo de Carvalho A."/>
            <person name="Caspi A."/>
            <person name="Castrezana S."/>
            <person name="Celniker S.E."/>
            <person name="Chang J.L."/>
            <person name="Chapple C."/>
            <person name="Chatterji S."/>
            <person name="Chinwalla A."/>
            <person name="Civetta A."/>
            <person name="Clifton S.W."/>
            <person name="Comeron J.M."/>
            <person name="Costello J.C."/>
            <person name="Coyne J.A."/>
            <person name="Daub J."/>
            <person name="David R.G."/>
            <person name="Delcher A.L."/>
            <person name="Delehaunty K."/>
            <person name="Do C.B."/>
            <person name="Ebling H."/>
            <person name="Edwards K."/>
            <person name="Eickbush T."/>
            <person name="Evans J.D."/>
            <person name="Filipski A."/>
            <person name="Findeiss S."/>
            <person name="Freyhult E."/>
            <person name="Fulton L."/>
            <person name="Fulton R."/>
            <person name="Garcia A.C."/>
            <person name="Gardiner A."/>
            <person name="Garfield D.A."/>
            <person name="Garvin B.E."/>
            <person name="Gibson G."/>
            <person name="Gilbert D."/>
            <person name="Gnerre S."/>
            <person name="Godfrey J."/>
            <person name="Good R."/>
            <person name="Gotea V."/>
            <person name="Gravely B."/>
            <person name="Greenberg A.J."/>
            <person name="Griffiths-Jones S."/>
            <person name="Gross S."/>
            <person name="Guigo R."/>
            <person name="Gustafson E.A."/>
            <person name="Haerty W."/>
            <person name="Hahn M.W."/>
            <person name="Halligan D.L."/>
            <person name="Halpern A.L."/>
            <person name="Halter G.M."/>
            <person name="Han M.V."/>
            <person name="Heger A."/>
            <person name="Hillier L."/>
            <person name="Hinrichs A.S."/>
            <person name="Holmes I."/>
            <person name="Hoskins R.A."/>
            <person name="Hubisz M.J."/>
            <person name="Hultmark D."/>
            <person name="Huntley M.A."/>
            <person name="Jaffe D.B."/>
            <person name="Jagadeeshan S."/>
            <person name="Jeck W.R."/>
            <person name="Johnson J."/>
            <person name="Jones C.D."/>
            <person name="Jordan W.C."/>
            <person name="Karpen G.H."/>
            <person name="Kataoka E."/>
            <person name="Keightley P.D."/>
            <person name="Kheradpour P."/>
            <person name="Kirkness E.F."/>
            <person name="Koerich L.B."/>
            <person name="Kristiansen K."/>
            <person name="Kudrna D."/>
            <person name="Kulathinal R.J."/>
            <person name="Kumar S."/>
            <person name="Kwok R."/>
            <person name="Lander E."/>
            <person name="Langley C.H."/>
            <person name="Lapoint R."/>
            <person name="Lazzaro B.P."/>
            <person name="Lee S.J."/>
            <person name="Levesque L."/>
            <person name="Li R."/>
            <person name="Lin C.F."/>
            <person name="Lin M.F."/>
            <person name="Lindblad-Toh K."/>
            <person name="Llopart A."/>
            <person name="Long M."/>
            <person name="Low L."/>
            <person name="Lozovsky E."/>
            <person name="Lu J."/>
            <person name="Luo M."/>
            <person name="Machado C.A."/>
            <person name="Makalowski W."/>
            <person name="Marzo M."/>
            <person name="Matsuda M."/>
            <person name="Matzkin L."/>
            <person name="McAllister B."/>
            <person name="McBride C.S."/>
            <person name="McKernan B."/>
            <person name="McKernan K."/>
            <person name="Mendez-Lago M."/>
            <person name="Minx P."/>
            <person name="Mollenhauer M.U."/>
            <person name="Montooth K."/>
            <person name="Mount S.M."/>
            <person name="Mu X."/>
            <person name="Myers E."/>
            <person name="Negre B."/>
            <person name="Newfeld S."/>
            <person name="Nielsen R."/>
            <person name="Noor M.A."/>
            <person name="O'Grady P."/>
            <person name="Pachter L."/>
            <person name="Papaceit M."/>
            <person name="Parisi M.J."/>
            <person name="Parisi M."/>
            <person name="Parts L."/>
            <person name="Pedersen J.S."/>
            <person name="Pesole G."/>
            <person name="Phillippy A.M."/>
            <person name="Ponting C.P."/>
            <person name="Pop M."/>
            <person name="Porcelli D."/>
            <person name="Powell J.R."/>
            <person name="Prohaska S."/>
            <person name="Pruitt K."/>
            <person name="Puig M."/>
            <person name="Quesneville H."/>
            <person name="Ram K.R."/>
            <person name="Rand D."/>
            <person name="Rasmussen M.D."/>
            <person name="Reed L.K."/>
            <person name="Reenan R."/>
            <person name="Reily A."/>
            <person name="Remington K.A."/>
            <person name="Rieger T.T."/>
            <person name="Ritchie M.G."/>
            <person name="Robin C."/>
            <person name="Rogers Y.H."/>
            <person name="Rohde C."/>
            <person name="Rozas J."/>
            <person name="Rubenfield M.J."/>
            <person name="Ruiz A."/>
            <person name="Russo S."/>
            <person name="Salzberg S.L."/>
            <person name="Sanchez-Gracia A."/>
            <person name="Saranga D.J."/>
            <person name="Sato H."/>
            <person name="Schaeffer S.W."/>
            <person name="Schatz M.C."/>
            <person name="Schlenke T."/>
            <person name="Schwartz R."/>
            <person name="Segarra C."/>
            <person name="Singh R.S."/>
            <person name="Sirot L."/>
            <person name="Sirota M."/>
            <person name="Sisneros N.B."/>
            <person name="Smith C.D."/>
            <person name="Smith T.F."/>
            <person name="Spieth J."/>
            <person name="Stage D.E."/>
            <person name="Stark A."/>
            <person name="Stephan W."/>
            <person name="Strausberg R.L."/>
            <person name="Strempel S."/>
            <person name="Sturgill D."/>
            <person name="Sutton G."/>
            <person name="Sutton G.G."/>
            <person name="Tao W."/>
            <person name="Teichmann S."/>
            <person name="Tobari Y.N."/>
            <person name="Tomimura Y."/>
            <person name="Tsolas J.M."/>
            <person name="Valente V.L."/>
            <person name="Venter E."/>
            <person name="Venter J.C."/>
            <person name="Vicario S."/>
            <person name="Vieira F.G."/>
            <person name="Vilella A.J."/>
            <person name="Villasante A."/>
            <person name="Walenz B."/>
            <person name="Wang J."/>
            <person name="Wasserman M."/>
            <person name="Watts T."/>
            <person name="Wilson D."/>
            <person name="Wilson R.K."/>
            <person name="Wing R.A."/>
            <person name="Wolfner M.F."/>
            <person name="Wong A."/>
            <person name="Wong G.K."/>
            <person name="Wu C.I."/>
            <person name="Wu G."/>
            <person name="Yamamoto D."/>
            <person name="Yang H.P."/>
            <person name="Yang S.P."/>
            <person name="Yorke J.A."/>
            <person name="Yoshida K."/>
            <person name="Zdobnov E."/>
            <person name="Zhang P."/>
            <person name="Zhang Y."/>
            <person name="Zimin A.V."/>
            <person name="Baldwin J."/>
            <person name="Abdouelleil A."/>
            <person name="Abdulkadir J."/>
            <person name="Abebe A."/>
            <person name="Abera B."/>
            <person name="Abreu J."/>
            <person name="Acer S.C."/>
            <person name="Aftuck L."/>
            <person name="Alexander A."/>
            <person name="An P."/>
            <person name="Anderson E."/>
            <person name="Anderson S."/>
            <person name="Arachi H."/>
            <person name="Azer M."/>
            <person name="Bachantsang P."/>
            <person name="Barry A."/>
            <person name="Bayul T."/>
            <person name="Berlin A."/>
            <person name="Bessette D."/>
            <person name="Bloom T."/>
            <person name="Blye J."/>
            <person name="Boguslavskiy L."/>
            <person name="Bonnet C."/>
            <person name="Boukhgalter B."/>
            <person name="Bourzgui I."/>
            <person name="Brown A."/>
            <person name="Cahill P."/>
            <person name="Channer S."/>
            <person name="Cheshatsang Y."/>
            <person name="Chuda L."/>
            <person name="Citroen M."/>
            <person name="Collymore A."/>
            <person name="Cooke P."/>
            <person name="Costello M."/>
            <person name="D'Aco K."/>
            <person name="Daza R."/>
            <person name="De Haan G."/>
            <person name="DeGray S."/>
            <person name="DeMaso C."/>
            <person name="Dhargay N."/>
            <person name="Dooley K."/>
            <person name="Dooley E."/>
            <person name="Doricent M."/>
            <person name="Dorje P."/>
            <person name="Dorjee K."/>
            <person name="Dupes A."/>
            <person name="Elong R."/>
            <person name="Falk J."/>
            <person name="Farina A."/>
            <person name="Faro S."/>
            <person name="Ferguson D."/>
            <person name="Fisher S."/>
            <person name="Foley C.D."/>
            <person name="Franke A."/>
            <person name="Friedrich D."/>
            <person name="Gadbois L."/>
            <person name="Gearin G."/>
            <person name="Gearin C.R."/>
            <person name="Giannoukos G."/>
            <person name="Goode T."/>
            <person name="Graham J."/>
            <person name="Grandbois E."/>
            <person name="Grewal S."/>
            <person name="Gyaltsen K."/>
            <person name="Hafez N."/>
            <person name="Hagos B."/>
            <person name="Hall J."/>
            <person name="Henson C."/>
            <person name="Hollinger A."/>
            <person name="Honan T."/>
            <person name="Huard M.D."/>
            <person name="Hughes L."/>
            <person name="Hurhula B."/>
            <person name="Husby M.E."/>
            <person name="Kamat A."/>
            <person name="Kanga B."/>
            <person name="Kashin S."/>
            <person name="Khazanovich D."/>
            <person name="Kisner P."/>
            <person name="Lance K."/>
            <person name="Lara M."/>
            <person name="Lee W."/>
            <person name="Lennon N."/>
            <person name="Letendre F."/>
            <person name="LeVine R."/>
            <person name="Lipovsky A."/>
            <person name="Liu X."/>
            <person name="Liu J."/>
            <person name="Liu S."/>
            <person name="Lokyitsang T."/>
            <person name="Lokyitsang Y."/>
            <person name="Lubonja R."/>
            <person name="Lui A."/>
            <person name="MacDonald P."/>
            <person name="Magnisalis V."/>
            <person name="Maru K."/>
            <person name="Matthews C."/>
            <person name="McCusker W."/>
            <person name="McDonough S."/>
            <person name="Mehta T."/>
            <person name="Meldrim J."/>
            <person name="Meneus L."/>
            <person name="Mihai O."/>
            <person name="Mihalev A."/>
            <person name="Mihova T."/>
            <person name="Mittelman R."/>
            <person name="Mlenga V."/>
            <person name="Montmayeur A."/>
            <person name="Mulrain L."/>
            <person name="Navidi A."/>
            <person name="Naylor J."/>
            <person name="Negash T."/>
            <person name="Nguyen T."/>
            <person name="Nguyen N."/>
            <person name="Nicol R."/>
            <person name="Norbu C."/>
            <person name="Norbu N."/>
            <person name="Novod N."/>
            <person name="O'Neill B."/>
            <person name="Osman S."/>
            <person name="Markiewicz E."/>
            <person name="Oyono O.L."/>
            <person name="Patti C."/>
            <person name="Phunkhang P."/>
            <person name="Pierre F."/>
            <person name="Priest M."/>
            <person name="Raghuraman S."/>
            <person name="Rege F."/>
            <person name="Reyes R."/>
            <person name="Rise C."/>
            <person name="Rogov P."/>
            <person name="Ross K."/>
            <person name="Ryan E."/>
            <person name="Settipalli S."/>
            <person name="Shea T."/>
            <person name="Sherpa N."/>
            <person name="Shi L."/>
            <person name="Shih D."/>
            <person name="Sparrow T."/>
            <person name="Spaulding J."/>
            <person name="Stalker J."/>
            <person name="Stange-Thomann N."/>
            <person name="Stavropoulos S."/>
            <person name="Stone C."/>
            <person name="Strader C."/>
            <person name="Tesfaye S."/>
            <person name="Thomson T."/>
            <person name="Thoulutsang Y."/>
            <person name="Thoulutsang D."/>
            <person name="Topham K."/>
            <person name="Topping I."/>
            <person name="Tsamla T."/>
            <person name="Vassiliev H."/>
            <person name="Vo A."/>
            <person name="Wangchuk T."/>
            <person name="Wangdi T."/>
            <person name="Weiand M."/>
            <person name="Wilkinson J."/>
            <person name="Wilson A."/>
            <person name="Yadav S."/>
            <person name="Young G."/>
            <person name="Yu Q."/>
            <person name="Zembek L."/>
            <person name="Zhong D."/>
            <person name="Zimmer A."/>
            <person name="Zwirko Z."/>
            <person name="Jaffe D.B."/>
            <person name="Alvarez P."/>
            <person name="Brockman W."/>
            <person name="Butler J."/>
            <person name="Chin C."/>
            <person name="Gnerre S."/>
            <person name="Grabherr M."/>
            <person name="Kleber M."/>
            <person name="Mauceli E."/>
            <person name="MacCallum I."/>
        </authorList>
    </citation>
    <scope>NUCLEOTIDE SEQUENCE [LARGE SCALE GENOMIC DNA]</scope>
    <source>
        <strain evidence="3">Rob3c / Tucson 14021-0248.25</strain>
    </source>
</reference>
<dbReference type="EMBL" id="CH480826">
    <property type="protein sequence ID" value="EDW44185.1"/>
    <property type="molecule type" value="Genomic_DNA"/>
</dbReference>
<dbReference type="Proteomes" id="UP000001292">
    <property type="component" value="Unassembled WGS sequence"/>
</dbReference>